<dbReference type="Gene3D" id="3.40.50.2000">
    <property type="entry name" value="Glycogen Phosphorylase B"/>
    <property type="match status" value="2"/>
</dbReference>
<dbReference type="Proteomes" id="UP000186406">
    <property type="component" value="Unassembled WGS sequence"/>
</dbReference>
<name>A0A1M7ZBM5_9HYPH</name>
<keyword evidence="1 3" id="KW-0808">Transferase</keyword>
<dbReference type="EMBL" id="FRXO01000002">
    <property type="protein sequence ID" value="SHO62311.1"/>
    <property type="molecule type" value="Genomic_DNA"/>
</dbReference>
<dbReference type="PANTHER" id="PTHR46401">
    <property type="entry name" value="GLYCOSYLTRANSFERASE WBBK-RELATED"/>
    <property type="match status" value="1"/>
</dbReference>
<evidence type="ECO:0000313" key="3">
    <source>
        <dbReference type="EMBL" id="SHO62311.1"/>
    </source>
</evidence>
<dbReference type="GO" id="GO:0016757">
    <property type="term" value="F:glycosyltransferase activity"/>
    <property type="evidence" value="ECO:0007669"/>
    <property type="project" value="InterPro"/>
</dbReference>
<organism evidence="3 4">
    <name type="scientific">Pseudoxanthobacter soli DSM 19599</name>
    <dbReference type="NCBI Taxonomy" id="1123029"/>
    <lineage>
        <taxon>Bacteria</taxon>
        <taxon>Pseudomonadati</taxon>
        <taxon>Pseudomonadota</taxon>
        <taxon>Alphaproteobacteria</taxon>
        <taxon>Hyphomicrobiales</taxon>
        <taxon>Segnochrobactraceae</taxon>
        <taxon>Pseudoxanthobacter</taxon>
    </lineage>
</organism>
<dbReference type="GO" id="GO:0009103">
    <property type="term" value="P:lipopolysaccharide biosynthetic process"/>
    <property type="evidence" value="ECO:0007669"/>
    <property type="project" value="TreeGrafter"/>
</dbReference>
<protein>
    <submittedName>
        <fullName evidence="3">Glycosyltransferase involved in cell wall bisynthesis</fullName>
    </submittedName>
</protein>
<dbReference type="OrthoDB" id="9801609at2"/>
<feature type="domain" description="Glycosyl transferase family 1" evidence="2">
    <location>
        <begin position="182"/>
        <end position="331"/>
    </location>
</feature>
<proteinExistence type="predicted"/>
<dbReference type="SUPFAM" id="SSF53756">
    <property type="entry name" value="UDP-Glycosyltransferase/glycogen phosphorylase"/>
    <property type="match status" value="1"/>
</dbReference>
<gene>
    <name evidence="3" type="ORF">SAMN02745172_00916</name>
</gene>
<reference evidence="3 4" key="1">
    <citation type="submission" date="2016-12" db="EMBL/GenBank/DDBJ databases">
        <authorList>
            <person name="Song W.-J."/>
            <person name="Kurnit D.M."/>
        </authorList>
    </citation>
    <scope>NUCLEOTIDE SEQUENCE [LARGE SCALE GENOMIC DNA]</scope>
    <source>
        <strain evidence="3 4">DSM 19599</strain>
    </source>
</reference>
<dbReference type="STRING" id="1123029.SAMN02745172_00916"/>
<evidence type="ECO:0000313" key="4">
    <source>
        <dbReference type="Proteomes" id="UP000186406"/>
    </source>
</evidence>
<sequence>MKIVVDGVFFQLASTGIYRVWASILPLMARLPDTEIVLLDRGKSPPLPGIRKIEFPRYTWNSSAADSRLLEMFCEDAGADVFVSTYYTTPLTVPSALIIHDMIPEVFKFDFSGRGWMEKEIAIAYASRFICVSENTRSDLLKFYPDIPEERVAIAHCGLDKANFRVRDAAEIAAFRARYGLDRPYFIHVGSREQTHGYKNAVLMFKAMQNLPGVDADILCVGGEPKVPAEWCEDLQPGTRVHHVHLTDDELCLAYAGAEALVFPSLYEGFGMPLTEAMSSGCPVITTELGSLGEVAGDAALLISGKDVRELREAMRNVRDPATRERLIAAGFRRVASFDWDVLARAVHTQLQNALEDGKTAESQAFHAEWRRVRLIQEAVDPLL</sequence>
<evidence type="ECO:0000256" key="1">
    <source>
        <dbReference type="ARBA" id="ARBA00022679"/>
    </source>
</evidence>
<keyword evidence="4" id="KW-1185">Reference proteome</keyword>
<dbReference type="Pfam" id="PF00534">
    <property type="entry name" value="Glycos_transf_1"/>
    <property type="match status" value="1"/>
</dbReference>
<evidence type="ECO:0000259" key="2">
    <source>
        <dbReference type="Pfam" id="PF00534"/>
    </source>
</evidence>
<dbReference type="PANTHER" id="PTHR46401:SF2">
    <property type="entry name" value="GLYCOSYLTRANSFERASE WBBK-RELATED"/>
    <property type="match status" value="1"/>
</dbReference>
<dbReference type="CDD" id="cd03809">
    <property type="entry name" value="GT4_MtfB-like"/>
    <property type="match status" value="1"/>
</dbReference>
<accession>A0A1M7ZBM5</accession>
<dbReference type="AlphaFoldDB" id="A0A1M7ZBM5"/>
<dbReference type="InterPro" id="IPR001296">
    <property type="entry name" value="Glyco_trans_1"/>
</dbReference>
<dbReference type="RefSeq" id="WP_073626104.1">
    <property type="nucleotide sequence ID" value="NZ_FRXO01000002.1"/>
</dbReference>